<dbReference type="PATRIC" id="fig|452.5.peg.1469"/>
<dbReference type="RefSeq" id="WP_082642762.1">
    <property type="nucleotide sequence ID" value="NZ_CAAAII010000010.1"/>
</dbReference>
<dbReference type="InterPro" id="IPR036188">
    <property type="entry name" value="FAD/NAD-bd_sf"/>
</dbReference>
<proteinExistence type="inferred from homology"/>
<gene>
    <name evidence="8" type="ORF">Lspi_1331</name>
</gene>
<comment type="caution">
    <text evidence="8">The sequence shown here is derived from an EMBL/GenBank/DDBJ whole genome shotgun (WGS) entry which is preliminary data.</text>
</comment>
<dbReference type="InterPro" id="IPR002937">
    <property type="entry name" value="Amino_oxidase"/>
</dbReference>
<evidence type="ECO:0000313" key="9">
    <source>
        <dbReference type="Proteomes" id="UP000054877"/>
    </source>
</evidence>
<feature type="domain" description="Amine oxidase" evidence="7">
    <location>
        <begin position="18"/>
        <end position="278"/>
    </location>
</feature>
<comment type="similarity">
    <text evidence="2">Belongs to the tryptophan 2-monooxygenase family.</text>
</comment>
<dbReference type="Pfam" id="PF01593">
    <property type="entry name" value="Amino_oxidase"/>
    <property type="match status" value="1"/>
</dbReference>
<evidence type="ECO:0000313" key="8">
    <source>
        <dbReference type="EMBL" id="KTD64524.1"/>
    </source>
</evidence>
<comment type="catalytic activity">
    <reaction evidence="6">
        <text>L-tryptophan + O2 = indole-3-acetamide + CO2 + H2O</text>
        <dbReference type="Rhea" id="RHEA:16165"/>
        <dbReference type="ChEBI" id="CHEBI:15377"/>
        <dbReference type="ChEBI" id="CHEBI:15379"/>
        <dbReference type="ChEBI" id="CHEBI:16031"/>
        <dbReference type="ChEBI" id="CHEBI:16526"/>
        <dbReference type="ChEBI" id="CHEBI:57912"/>
        <dbReference type="EC" id="1.13.12.3"/>
    </reaction>
</comment>
<evidence type="ECO:0000256" key="3">
    <source>
        <dbReference type="ARBA" id="ARBA00012535"/>
    </source>
</evidence>
<dbReference type="SUPFAM" id="SSF51905">
    <property type="entry name" value="FAD/NAD(P)-binding domain"/>
    <property type="match status" value="1"/>
</dbReference>
<evidence type="ECO:0000259" key="7">
    <source>
        <dbReference type="Pfam" id="PF01593"/>
    </source>
</evidence>
<keyword evidence="5" id="KW-0073">Auxin biosynthesis</keyword>
<dbReference type="GO" id="GO:0009851">
    <property type="term" value="P:auxin biosynthetic process"/>
    <property type="evidence" value="ECO:0007669"/>
    <property type="project" value="UniProtKB-KW"/>
</dbReference>
<name>A0A0W0Z5U3_LEGSP</name>
<dbReference type="PANTHER" id="PTHR10742:SF410">
    <property type="entry name" value="LYSINE-SPECIFIC HISTONE DEMETHYLASE 2"/>
    <property type="match status" value="1"/>
</dbReference>
<dbReference type="PANTHER" id="PTHR10742">
    <property type="entry name" value="FLAVIN MONOAMINE OXIDASE"/>
    <property type="match status" value="1"/>
</dbReference>
<dbReference type="Gene3D" id="3.50.50.60">
    <property type="entry name" value="FAD/NAD(P)-binding domain"/>
    <property type="match status" value="1"/>
</dbReference>
<accession>A0A0W0Z5U3</accession>
<dbReference type="STRING" id="452.Lspi_1331"/>
<dbReference type="Gene3D" id="1.10.405.20">
    <property type="match status" value="1"/>
</dbReference>
<dbReference type="AlphaFoldDB" id="A0A0W0Z5U3"/>
<evidence type="ECO:0000256" key="1">
    <source>
        <dbReference type="ARBA" id="ARBA00004814"/>
    </source>
</evidence>
<organism evidence="8 9">
    <name type="scientific">Legionella spiritensis</name>
    <dbReference type="NCBI Taxonomy" id="452"/>
    <lineage>
        <taxon>Bacteria</taxon>
        <taxon>Pseudomonadati</taxon>
        <taxon>Pseudomonadota</taxon>
        <taxon>Gammaproteobacteria</taxon>
        <taxon>Legionellales</taxon>
        <taxon>Legionellaceae</taxon>
        <taxon>Legionella</taxon>
    </lineage>
</organism>
<dbReference type="Gene3D" id="3.30.70.1990">
    <property type="match status" value="1"/>
</dbReference>
<keyword evidence="9" id="KW-1185">Reference proteome</keyword>
<comment type="pathway">
    <text evidence="1">Plant hormone metabolism; auxin biosynthesis.</text>
</comment>
<dbReference type="Proteomes" id="UP000054877">
    <property type="component" value="Unassembled WGS sequence"/>
</dbReference>
<sequence length="490" mass="55396">MPQKTLPSKVIIVGAGASGLFAARQLEILAKQMDQEIEIVILERENHVGGKCYTYADVNIPDLKTEWGAALVAPNYGPVLDGMKEHNLKFEKVVPTNRKTLEISEILHHLPYREKIAAEMALGSEVKSFVRDYETYKDAVQNEKNVPQELKRPFYEYAQQRGMKYLPKLLKPFVPGFGYGALSRCPAYSVLEYMGKTTLIDIMLAESVLGQPSLLSIQGGFQLLMEKIAASLDVRLQAEITQIKREDNKVTVTYENNGSTFMEEGDALILATSPLHWPKLGMDLTELEQECVNSLEYYQYPVAVCKIKGLPPQQHFFPNALEEDQFGKIALITTRDNRDEPEGGRLCTLYVNLPPGNQEFKFDYEQIKKDILTIEGVTDIEFLEEKIWPDYMSTLPWELRLQLNAAQQDKDNITYFAGSYVLGGFEDVASVAGRAVNLVNKTWGQKTYEEDFSMKNVKRAWGFFTQPVYPAVDSEGSQHTPEPRSCCVIV</sequence>
<dbReference type="GO" id="GO:0050361">
    <property type="term" value="F:tryptophan 2-monooxygenase activity"/>
    <property type="evidence" value="ECO:0007669"/>
    <property type="project" value="UniProtKB-EC"/>
</dbReference>
<dbReference type="EC" id="1.13.12.3" evidence="3"/>
<dbReference type="EMBL" id="LNYX01000013">
    <property type="protein sequence ID" value="KTD64524.1"/>
    <property type="molecule type" value="Genomic_DNA"/>
</dbReference>
<evidence type="ECO:0000256" key="5">
    <source>
        <dbReference type="ARBA" id="ARBA00023070"/>
    </source>
</evidence>
<reference evidence="8 9" key="1">
    <citation type="submission" date="2015-11" db="EMBL/GenBank/DDBJ databases">
        <title>Genomic analysis of 38 Legionella species identifies large and diverse effector repertoires.</title>
        <authorList>
            <person name="Burstein D."/>
            <person name="Amaro F."/>
            <person name="Zusman T."/>
            <person name="Lifshitz Z."/>
            <person name="Cohen O."/>
            <person name="Gilbert J.A."/>
            <person name="Pupko T."/>
            <person name="Shuman H.A."/>
            <person name="Segal G."/>
        </authorList>
    </citation>
    <scope>NUCLEOTIDE SEQUENCE [LARGE SCALE GENOMIC DNA]</scope>
    <source>
        <strain evidence="8 9">Mt.St.Helens-9</strain>
    </source>
</reference>
<dbReference type="OrthoDB" id="5287468at2"/>
<dbReference type="InterPro" id="IPR050281">
    <property type="entry name" value="Flavin_monoamine_oxidase"/>
</dbReference>
<evidence type="ECO:0000256" key="6">
    <source>
        <dbReference type="ARBA" id="ARBA00047321"/>
    </source>
</evidence>
<evidence type="ECO:0000256" key="4">
    <source>
        <dbReference type="ARBA" id="ARBA00017871"/>
    </source>
</evidence>
<evidence type="ECO:0000256" key="2">
    <source>
        <dbReference type="ARBA" id="ARBA00005833"/>
    </source>
</evidence>
<protein>
    <recommendedName>
        <fullName evidence="4">Tryptophan 2-monooxygenase</fullName>
        <ecNumber evidence="3">1.13.12.3</ecNumber>
    </recommendedName>
</protein>